<dbReference type="AlphaFoldDB" id="A0A9P0MFZ5"/>
<keyword evidence="3" id="KW-1185">Reference proteome</keyword>
<feature type="compositionally biased region" description="Polar residues" evidence="1">
    <location>
        <begin position="193"/>
        <end position="204"/>
    </location>
</feature>
<feature type="compositionally biased region" description="Polar residues" evidence="1">
    <location>
        <begin position="1"/>
        <end position="11"/>
    </location>
</feature>
<feature type="compositionally biased region" description="Polar residues" evidence="1">
    <location>
        <begin position="90"/>
        <end position="107"/>
    </location>
</feature>
<comment type="caution">
    <text evidence="2">The sequence shown here is derived from an EMBL/GenBank/DDBJ whole genome shotgun (WGS) entry which is preliminary data.</text>
</comment>
<reference evidence="2" key="1">
    <citation type="submission" date="2022-03" db="EMBL/GenBank/DDBJ databases">
        <authorList>
            <person name="Sayadi A."/>
        </authorList>
    </citation>
    <scope>NUCLEOTIDE SEQUENCE</scope>
</reference>
<name>A0A9P0MFZ5_ACAOB</name>
<accession>A0A9P0MFZ5</accession>
<feature type="compositionally biased region" description="Low complexity" evidence="1">
    <location>
        <begin position="135"/>
        <end position="148"/>
    </location>
</feature>
<proteinExistence type="predicted"/>
<evidence type="ECO:0000313" key="2">
    <source>
        <dbReference type="EMBL" id="CAH2012010.1"/>
    </source>
</evidence>
<organism evidence="2 3">
    <name type="scientific">Acanthoscelides obtectus</name>
    <name type="common">Bean weevil</name>
    <name type="synonym">Bruchus obtectus</name>
    <dbReference type="NCBI Taxonomy" id="200917"/>
    <lineage>
        <taxon>Eukaryota</taxon>
        <taxon>Metazoa</taxon>
        <taxon>Ecdysozoa</taxon>
        <taxon>Arthropoda</taxon>
        <taxon>Hexapoda</taxon>
        <taxon>Insecta</taxon>
        <taxon>Pterygota</taxon>
        <taxon>Neoptera</taxon>
        <taxon>Endopterygota</taxon>
        <taxon>Coleoptera</taxon>
        <taxon>Polyphaga</taxon>
        <taxon>Cucujiformia</taxon>
        <taxon>Chrysomeloidea</taxon>
        <taxon>Chrysomelidae</taxon>
        <taxon>Bruchinae</taxon>
        <taxon>Bruchini</taxon>
        <taxon>Acanthoscelides</taxon>
    </lineage>
</organism>
<feature type="region of interest" description="Disordered" evidence="1">
    <location>
        <begin position="1"/>
        <end position="264"/>
    </location>
</feature>
<dbReference type="EMBL" id="CAKOFQ010008135">
    <property type="protein sequence ID" value="CAH2012010.1"/>
    <property type="molecule type" value="Genomic_DNA"/>
</dbReference>
<feature type="compositionally biased region" description="Low complexity" evidence="1">
    <location>
        <begin position="17"/>
        <end position="30"/>
    </location>
</feature>
<evidence type="ECO:0000256" key="1">
    <source>
        <dbReference type="SAM" id="MobiDB-lite"/>
    </source>
</evidence>
<feature type="compositionally biased region" description="Low complexity" evidence="1">
    <location>
        <begin position="217"/>
        <end position="239"/>
    </location>
</feature>
<feature type="non-terminal residue" evidence="2">
    <location>
        <position position="292"/>
    </location>
</feature>
<gene>
    <name evidence="2" type="ORF">ACAOBT_LOCUS32562</name>
</gene>
<evidence type="ECO:0000313" key="3">
    <source>
        <dbReference type="Proteomes" id="UP001152888"/>
    </source>
</evidence>
<sequence>GTAVSSLSSGGSDAWLTAGSSRRSGRASTSPDDPLGGRLPTIARPGSAPSYDDQPDMPIMAEAQLAAQQRSLSLPKSFLATGGTIGDQSGGSSPQRRGVNSNDSSPGLTRKILTPETSQTAPVTPSHEGARKSPSRSPSTGTPTSRPKASSTPVLLEGSNNKEKKFGEAVSHSSDYSLNPPRPRQLGPRNLSVPAQPQSSTESVLQKFRKTFSLRFHQQSPKSQKQSPKAQAQAHAQASCESSDGGAADESAPPPAPIPIVAEKKEKLLTSLEDLLADRANEEAEVQHHKYR</sequence>
<dbReference type="OrthoDB" id="10398457at2759"/>
<protein>
    <submittedName>
        <fullName evidence="2">Uncharacterized protein</fullName>
    </submittedName>
</protein>
<dbReference type="Proteomes" id="UP001152888">
    <property type="component" value="Unassembled WGS sequence"/>
</dbReference>